<dbReference type="KEGG" id="crq:GCK72_008272"/>
<dbReference type="CTD" id="78774613"/>
<comment type="caution">
    <text evidence="2">The sequence shown here is derived from an EMBL/GenBank/DDBJ whole genome shotgun (WGS) entry which is preliminary data.</text>
</comment>
<reference evidence="2 3" key="1">
    <citation type="submission" date="2019-12" db="EMBL/GenBank/DDBJ databases">
        <title>Chromosome-level assembly of the Caenorhabditis remanei genome.</title>
        <authorList>
            <person name="Teterina A.A."/>
            <person name="Willis J.H."/>
            <person name="Phillips P.C."/>
        </authorList>
    </citation>
    <scope>NUCLEOTIDE SEQUENCE [LARGE SCALE GENOMIC DNA]</scope>
    <source>
        <strain evidence="2 3">PX506</strain>
        <tissue evidence="2">Whole organism</tissue>
    </source>
</reference>
<dbReference type="RefSeq" id="XP_053586317.1">
    <property type="nucleotide sequence ID" value="XM_053726740.1"/>
</dbReference>
<dbReference type="Proteomes" id="UP000483820">
    <property type="component" value="Chromosome III"/>
</dbReference>
<accession>A0A6A5GZT4</accession>
<name>A0A6A5GZT4_CAERE</name>
<dbReference type="EMBL" id="WUAV01000003">
    <property type="protein sequence ID" value="KAF1760026.1"/>
    <property type="molecule type" value="Genomic_DNA"/>
</dbReference>
<keyword evidence="1" id="KW-0732">Signal</keyword>
<feature type="chain" id="PRO_5025692883" evidence="1">
    <location>
        <begin position="19"/>
        <end position="126"/>
    </location>
</feature>
<sequence length="126" mass="14541">MAIFLIVSCFLLVPDVSCLTKFQFSGRFWCSLPFFRHNITIYEDDWVYDTAISHMGAKNSTKHMKNFELYMDIRHSCNSKGERVLPYKMLRVHLGNFPQNNAGYYKLLYINLTDAGLAVPSLIGGY</sequence>
<protein>
    <submittedName>
        <fullName evidence="2">Uncharacterized protein</fullName>
    </submittedName>
</protein>
<feature type="signal peptide" evidence="1">
    <location>
        <begin position="1"/>
        <end position="18"/>
    </location>
</feature>
<proteinExistence type="predicted"/>
<organism evidence="2 3">
    <name type="scientific">Caenorhabditis remanei</name>
    <name type="common">Caenorhabditis vulgaris</name>
    <dbReference type="NCBI Taxonomy" id="31234"/>
    <lineage>
        <taxon>Eukaryota</taxon>
        <taxon>Metazoa</taxon>
        <taxon>Ecdysozoa</taxon>
        <taxon>Nematoda</taxon>
        <taxon>Chromadorea</taxon>
        <taxon>Rhabditida</taxon>
        <taxon>Rhabditina</taxon>
        <taxon>Rhabditomorpha</taxon>
        <taxon>Rhabditoidea</taxon>
        <taxon>Rhabditidae</taxon>
        <taxon>Peloderinae</taxon>
        <taxon>Caenorhabditis</taxon>
    </lineage>
</organism>
<evidence type="ECO:0000313" key="2">
    <source>
        <dbReference type="EMBL" id="KAF1760026.1"/>
    </source>
</evidence>
<dbReference type="AlphaFoldDB" id="A0A6A5GZT4"/>
<evidence type="ECO:0000256" key="1">
    <source>
        <dbReference type="SAM" id="SignalP"/>
    </source>
</evidence>
<evidence type="ECO:0000313" key="3">
    <source>
        <dbReference type="Proteomes" id="UP000483820"/>
    </source>
</evidence>
<gene>
    <name evidence="2" type="ORF">GCK72_008272</name>
</gene>
<dbReference type="GeneID" id="78774613"/>